<accession>A0A084VSL9</accession>
<dbReference type="AlphaFoldDB" id="A0A084VSL9"/>
<evidence type="ECO:0000313" key="2">
    <source>
        <dbReference type="EnsemblMetazoa" id="ASIC008510-PA"/>
    </source>
</evidence>
<evidence type="ECO:0000313" key="1">
    <source>
        <dbReference type="EMBL" id="KFB40963.1"/>
    </source>
</evidence>
<dbReference type="EMBL" id="ATLV01016082">
    <property type="status" value="NOT_ANNOTATED_CDS"/>
    <property type="molecule type" value="Genomic_DNA"/>
</dbReference>
<organism evidence="1">
    <name type="scientific">Anopheles sinensis</name>
    <name type="common">Mosquito</name>
    <dbReference type="NCBI Taxonomy" id="74873"/>
    <lineage>
        <taxon>Eukaryota</taxon>
        <taxon>Metazoa</taxon>
        <taxon>Ecdysozoa</taxon>
        <taxon>Arthropoda</taxon>
        <taxon>Hexapoda</taxon>
        <taxon>Insecta</taxon>
        <taxon>Pterygota</taxon>
        <taxon>Neoptera</taxon>
        <taxon>Endopterygota</taxon>
        <taxon>Diptera</taxon>
        <taxon>Nematocera</taxon>
        <taxon>Culicoidea</taxon>
        <taxon>Culicidae</taxon>
        <taxon>Anophelinae</taxon>
        <taxon>Anopheles</taxon>
    </lineage>
</organism>
<protein>
    <submittedName>
        <fullName evidence="1 2">Outer membrane fimbrial usher protein</fullName>
    </submittedName>
</protein>
<dbReference type="Proteomes" id="UP000030765">
    <property type="component" value="Unassembled WGS sequence"/>
</dbReference>
<name>A0A084VSL9_ANOSI</name>
<dbReference type="VEuPathDB" id="VectorBase:ASIC008510"/>
<proteinExistence type="predicted"/>
<keyword evidence="3" id="KW-1185">Reference proteome</keyword>
<evidence type="ECO:0000313" key="3">
    <source>
        <dbReference type="Proteomes" id="UP000030765"/>
    </source>
</evidence>
<dbReference type="EMBL" id="KE525056">
    <property type="protein sequence ID" value="KFB40963.1"/>
    <property type="molecule type" value="Genomic_DNA"/>
</dbReference>
<gene>
    <name evidence="1" type="ORF">ZHAS_00008510</name>
</gene>
<sequence length="152" mass="16326">MVSRKKELSLAHAELIEAIERTSLGFGRFGGGLPNYYQNLPAVRGSSLGAVSNLNVRQKKNHQFAQLHPTRIGASFGACCLRGAGWTLLPAPKEPRGAVAAEDDVCTAQGYTAACCSCFGFVSPSACNDRWGTFVNFLSRFTFGARPALHCK</sequence>
<reference evidence="1 3" key="1">
    <citation type="journal article" date="2014" name="BMC Genomics">
        <title>Genome sequence of Anopheles sinensis provides insight into genetics basis of mosquito competence for malaria parasites.</title>
        <authorList>
            <person name="Zhou D."/>
            <person name="Zhang D."/>
            <person name="Ding G."/>
            <person name="Shi L."/>
            <person name="Hou Q."/>
            <person name="Ye Y."/>
            <person name="Xu Y."/>
            <person name="Zhou H."/>
            <person name="Xiong C."/>
            <person name="Li S."/>
            <person name="Yu J."/>
            <person name="Hong S."/>
            <person name="Yu X."/>
            <person name="Zou P."/>
            <person name="Chen C."/>
            <person name="Chang X."/>
            <person name="Wang W."/>
            <person name="Lv Y."/>
            <person name="Sun Y."/>
            <person name="Ma L."/>
            <person name="Shen B."/>
            <person name="Zhu C."/>
        </authorList>
    </citation>
    <scope>NUCLEOTIDE SEQUENCE [LARGE SCALE GENOMIC DNA]</scope>
</reference>
<reference evidence="2" key="2">
    <citation type="submission" date="2020-05" db="UniProtKB">
        <authorList>
            <consortium name="EnsemblMetazoa"/>
        </authorList>
    </citation>
    <scope>IDENTIFICATION</scope>
</reference>
<dbReference type="EnsemblMetazoa" id="ASIC008510-RA">
    <property type="protein sequence ID" value="ASIC008510-PA"/>
    <property type="gene ID" value="ASIC008510"/>
</dbReference>